<dbReference type="Proteomes" id="UP001153636">
    <property type="component" value="Chromosome 5"/>
</dbReference>
<organism evidence="1 2">
    <name type="scientific">Psylliodes chrysocephalus</name>
    <dbReference type="NCBI Taxonomy" id="3402493"/>
    <lineage>
        <taxon>Eukaryota</taxon>
        <taxon>Metazoa</taxon>
        <taxon>Ecdysozoa</taxon>
        <taxon>Arthropoda</taxon>
        <taxon>Hexapoda</taxon>
        <taxon>Insecta</taxon>
        <taxon>Pterygota</taxon>
        <taxon>Neoptera</taxon>
        <taxon>Endopterygota</taxon>
        <taxon>Coleoptera</taxon>
        <taxon>Polyphaga</taxon>
        <taxon>Cucujiformia</taxon>
        <taxon>Chrysomeloidea</taxon>
        <taxon>Chrysomelidae</taxon>
        <taxon>Galerucinae</taxon>
        <taxon>Alticini</taxon>
        <taxon>Psylliodes</taxon>
    </lineage>
</organism>
<protein>
    <submittedName>
        <fullName evidence="1">Uncharacterized protein</fullName>
    </submittedName>
</protein>
<name>A0A9P0CVY1_9CUCU</name>
<proteinExistence type="predicted"/>
<accession>A0A9P0CVY1</accession>
<keyword evidence="2" id="KW-1185">Reference proteome</keyword>
<gene>
    <name evidence="1" type="ORF">PSYICH_LOCUS11691</name>
</gene>
<evidence type="ECO:0000313" key="2">
    <source>
        <dbReference type="Proteomes" id="UP001153636"/>
    </source>
</evidence>
<dbReference type="AlphaFoldDB" id="A0A9P0CVY1"/>
<evidence type="ECO:0000313" key="1">
    <source>
        <dbReference type="EMBL" id="CAH1110397.1"/>
    </source>
</evidence>
<sequence length="125" mass="15139">MPRKAMANFEVFLEIMQNSEIFDENEQLKSRSDKVWKEASLNISDKLLPNTLNFYLRNNRWNLKNKLEKYFNITAEEKDEEEEIEEMDSNLSDFSQEFQPYDLVENINNKLPKFWFDLTLADDQW</sequence>
<dbReference type="EMBL" id="OV651817">
    <property type="protein sequence ID" value="CAH1110397.1"/>
    <property type="molecule type" value="Genomic_DNA"/>
</dbReference>
<reference evidence="1" key="1">
    <citation type="submission" date="2022-01" db="EMBL/GenBank/DDBJ databases">
        <authorList>
            <person name="King R."/>
        </authorList>
    </citation>
    <scope>NUCLEOTIDE SEQUENCE</scope>
</reference>